<reference evidence="1" key="1">
    <citation type="submission" date="2020-08" db="EMBL/GenBank/DDBJ databases">
        <title>Genome sequencing and assembly of the red palm weevil Rhynchophorus ferrugineus.</title>
        <authorList>
            <person name="Dias G.B."/>
            <person name="Bergman C.M."/>
            <person name="Manee M."/>
        </authorList>
    </citation>
    <scope>NUCLEOTIDE SEQUENCE</scope>
    <source>
        <strain evidence="1">AA-2017</strain>
        <tissue evidence="1">Whole larva</tissue>
    </source>
</reference>
<organism evidence="1 2">
    <name type="scientific">Rhynchophorus ferrugineus</name>
    <name type="common">Red palm weevil</name>
    <name type="synonym">Curculio ferrugineus</name>
    <dbReference type="NCBI Taxonomy" id="354439"/>
    <lineage>
        <taxon>Eukaryota</taxon>
        <taxon>Metazoa</taxon>
        <taxon>Ecdysozoa</taxon>
        <taxon>Arthropoda</taxon>
        <taxon>Hexapoda</taxon>
        <taxon>Insecta</taxon>
        <taxon>Pterygota</taxon>
        <taxon>Neoptera</taxon>
        <taxon>Endopterygota</taxon>
        <taxon>Coleoptera</taxon>
        <taxon>Polyphaga</taxon>
        <taxon>Cucujiformia</taxon>
        <taxon>Curculionidae</taxon>
        <taxon>Dryophthorinae</taxon>
        <taxon>Rhynchophorus</taxon>
    </lineage>
</organism>
<dbReference type="EMBL" id="JAACXV010013507">
    <property type="protein sequence ID" value="KAF7273276.1"/>
    <property type="molecule type" value="Genomic_DNA"/>
</dbReference>
<evidence type="ECO:0000313" key="2">
    <source>
        <dbReference type="Proteomes" id="UP000625711"/>
    </source>
</evidence>
<accession>A0A834I5Y2</accession>
<name>A0A834I5Y2_RHYFE</name>
<protein>
    <submittedName>
        <fullName evidence="1">Uncharacterized protein</fullName>
    </submittedName>
</protein>
<dbReference type="Proteomes" id="UP000625711">
    <property type="component" value="Unassembled WGS sequence"/>
</dbReference>
<dbReference type="AlphaFoldDB" id="A0A834I5Y2"/>
<evidence type="ECO:0000313" key="1">
    <source>
        <dbReference type="EMBL" id="KAF7273276.1"/>
    </source>
</evidence>
<dbReference type="PROSITE" id="PS51257">
    <property type="entry name" value="PROKAR_LIPOPROTEIN"/>
    <property type="match status" value="1"/>
</dbReference>
<proteinExistence type="predicted"/>
<sequence>MFVIFSKVQDSRTYQPAISVSGGCSPWPKDTNHLALNYGNVVPHTSRKPIRSHPGHLLCYVAGYIHSLLFGEQVIAVAASCMRQMERRSDNADELMLDPRNIY</sequence>
<comment type="caution">
    <text evidence="1">The sequence shown here is derived from an EMBL/GenBank/DDBJ whole genome shotgun (WGS) entry which is preliminary data.</text>
</comment>
<keyword evidence="2" id="KW-1185">Reference proteome</keyword>
<gene>
    <name evidence="1" type="ORF">GWI33_014010</name>
</gene>